<keyword evidence="4" id="KW-1185">Reference proteome</keyword>
<evidence type="ECO:0000259" key="2">
    <source>
        <dbReference type="PROSITE" id="PS51462"/>
    </source>
</evidence>
<gene>
    <name evidence="3" type="ORF">NDI38_17110</name>
</gene>
<organism evidence="3 4">
    <name type="scientific">Stenomitos frigidus AS-A4</name>
    <dbReference type="NCBI Taxonomy" id="2933935"/>
    <lineage>
        <taxon>Bacteria</taxon>
        <taxon>Bacillati</taxon>
        <taxon>Cyanobacteriota</taxon>
        <taxon>Cyanophyceae</taxon>
        <taxon>Leptolyngbyales</taxon>
        <taxon>Leptolyngbyaceae</taxon>
        <taxon>Stenomitos</taxon>
    </lineage>
</organism>
<keyword evidence="1 3" id="KW-0378">Hydrolase</keyword>
<dbReference type="InterPro" id="IPR000086">
    <property type="entry name" value="NUDIX_hydrolase_dom"/>
</dbReference>
<name>A0ABV0KLN4_9CYAN</name>
<accession>A0ABV0KLN4</accession>
<dbReference type="Pfam" id="PF00293">
    <property type="entry name" value="NUDIX"/>
    <property type="match status" value="1"/>
</dbReference>
<evidence type="ECO:0000256" key="1">
    <source>
        <dbReference type="ARBA" id="ARBA00022801"/>
    </source>
</evidence>
<feature type="domain" description="Nudix hydrolase" evidence="2">
    <location>
        <begin position="28"/>
        <end position="176"/>
    </location>
</feature>
<dbReference type="SUPFAM" id="SSF55811">
    <property type="entry name" value="Nudix"/>
    <property type="match status" value="1"/>
</dbReference>
<comment type="caution">
    <text evidence="3">The sequence shown here is derived from an EMBL/GenBank/DDBJ whole genome shotgun (WGS) entry which is preliminary data.</text>
</comment>
<dbReference type="EMBL" id="JAMPLM010000015">
    <property type="protein sequence ID" value="MEP1060156.1"/>
    <property type="molecule type" value="Genomic_DNA"/>
</dbReference>
<dbReference type="PROSITE" id="PS00893">
    <property type="entry name" value="NUDIX_BOX"/>
    <property type="match status" value="1"/>
</dbReference>
<dbReference type="Proteomes" id="UP001476950">
    <property type="component" value="Unassembled WGS sequence"/>
</dbReference>
<dbReference type="CDD" id="cd02883">
    <property type="entry name" value="NUDIX_Hydrolase"/>
    <property type="match status" value="1"/>
</dbReference>
<dbReference type="RefSeq" id="WP_190449338.1">
    <property type="nucleotide sequence ID" value="NZ_JAMPLM010000015.1"/>
</dbReference>
<evidence type="ECO:0000313" key="4">
    <source>
        <dbReference type="Proteomes" id="UP001476950"/>
    </source>
</evidence>
<dbReference type="PROSITE" id="PS51462">
    <property type="entry name" value="NUDIX"/>
    <property type="match status" value="1"/>
</dbReference>
<protein>
    <submittedName>
        <fullName evidence="3">NUDIX hydrolase</fullName>
    </submittedName>
</protein>
<proteinExistence type="predicted"/>
<reference evidence="3 4" key="1">
    <citation type="submission" date="2022-04" db="EMBL/GenBank/DDBJ databases">
        <title>Positive selection, recombination, and allopatry shape intraspecific diversity of widespread and dominant cyanobacteria.</title>
        <authorList>
            <person name="Wei J."/>
            <person name="Shu W."/>
            <person name="Hu C."/>
        </authorList>
    </citation>
    <scope>NUCLEOTIDE SEQUENCE [LARGE SCALE GENOMIC DNA]</scope>
    <source>
        <strain evidence="3 4">AS-A4</strain>
    </source>
</reference>
<sequence length="176" mass="20218">MATDRIIFQTQWIAVKESLRGFQYLERKGKDSVAVFLLRKCSVNLQQYEVLIRQQHLCVDNREVDGMLTLFPCPITGALEEGESPEAAALRETCEETGYRVQVQSFGKYIVGTQVNEICYLYYADVTGIKPDAAQQDGTYLESIGRNEWHPFEYLKDCDYVACQIGYFKLQAQLFQ</sequence>
<dbReference type="Gene3D" id="3.90.79.10">
    <property type="entry name" value="Nucleoside Triphosphate Pyrophosphohydrolase"/>
    <property type="match status" value="1"/>
</dbReference>
<dbReference type="InterPro" id="IPR015797">
    <property type="entry name" value="NUDIX_hydrolase-like_dom_sf"/>
</dbReference>
<dbReference type="InterPro" id="IPR020084">
    <property type="entry name" value="NUDIX_hydrolase_CS"/>
</dbReference>
<evidence type="ECO:0000313" key="3">
    <source>
        <dbReference type="EMBL" id="MEP1060156.1"/>
    </source>
</evidence>
<dbReference type="GO" id="GO:0016787">
    <property type="term" value="F:hydrolase activity"/>
    <property type="evidence" value="ECO:0007669"/>
    <property type="project" value="UniProtKB-KW"/>
</dbReference>